<reference evidence="1" key="1">
    <citation type="submission" date="2023-04" db="EMBL/GenBank/DDBJ databases">
        <title>A chromosome-level genome assembly of the parasitoid wasp Eretmocerus hayati.</title>
        <authorList>
            <person name="Zhong Y."/>
            <person name="Liu S."/>
            <person name="Liu Y."/>
        </authorList>
    </citation>
    <scope>NUCLEOTIDE SEQUENCE</scope>
    <source>
        <strain evidence="1">ZJU_SS_LIU_2023</strain>
    </source>
</reference>
<sequence>TEIVKGHSYTAEEHTVYSDGYELVLHRISGSPSRPSAPGKPVVYMQHGIFMWSVNLILRGPGKDLVFLLADAGYDVWIGNARGNSYSRSHDTLKPDDSNFWDFSYQEIGLGDVKAFIDHALNVTEQESLTYIGYSAGAAEGFILLSSITEYNDKVNLFIGIAPSVFWNHASYSVQLLSQAIRVVENTKYYVGVGPTEIFSRSTGPRPVEYFCGKESGFTRTLCNIVFTTLGPIKHTTRLSQEILTAFMRAWPAGTSDRFLFHFGQNMRSGLFQAYDFGYKRNLEEYGSAAPPPYDLSKVTSPVALYFGGSDVFVATEDIESLKESLPKVVEYQKINDFDHLDFILFDDLEDILYSPMIKLISKYSDGNSRKSGEDIATTIPNEIDRT</sequence>
<dbReference type="EMBL" id="CM056743">
    <property type="protein sequence ID" value="KAJ8672646.1"/>
    <property type="molecule type" value="Genomic_DNA"/>
</dbReference>
<protein>
    <submittedName>
        <fullName evidence="1">Uncharacterized protein</fullName>
    </submittedName>
</protein>
<name>A0ACC2NP07_9HYME</name>
<evidence type="ECO:0000313" key="1">
    <source>
        <dbReference type="EMBL" id="KAJ8672646.1"/>
    </source>
</evidence>
<organism evidence="1 2">
    <name type="scientific">Eretmocerus hayati</name>
    <dbReference type="NCBI Taxonomy" id="131215"/>
    <lineage>
        <taxon>Eukaryota</taxon>
        <taxon>Metazoa</taxon>
        <taxon>Ecdysozoa</taxon>
        <taxon>Arthropoda</taxon>
        <taxon>Hexapoda</taxon>
        <taxon>Insecta</taxon>
        <taxon>Pterygota</taxon>
        <taxon>Neoptera</taxon>
        <taxon>Endopterygota</taxon>
        <taxon>Hymenoptera</taxon>
        <taxon>Apocrita</taxon>
        <taxon>Proctotrupomorpha</taxon>
        <taxon>Chalcidoidea</taxon>
        <taxon>Aphelinidae</taxon>
        <taxon>Aphelininae</taxon>
        <taxon>Eretmocerus</taxon>
    </lineage>
</organism>
<evidence type="ECO:0000313" key="2">
    <source>
        <dbReference type="Proteomes" id="UP001239111"/>
    </source>
</evidence>
<feature type="non-terminal residue" evidence="1">
    <location>
        <position position="1"/>
    </location>
</feature>
<dbReference type="Proteomes" id="UP001239111">
    <property type="component" value="Chromosome 3"/>
</dbReference>
<keyword evidence="2" id="KW-1185">Reference proteome</keyword>
<accession>A0ACC2NP07</accession>
<gene>
    <name evidence="1" type="ORF">QAD02_003905</name>
</gene>
<proteinExistence type="predicted"/>
<comment type="caution">
    <text evidence="1">The sequence shown here is derived from an EMBL/GenBank/DDBJ whole genome shotgun (WGS) entry which is preliminary data.</text>
</comment>